<feature type="transmembrane region" description="Helical" evidence="13">
    <location>
        <begin position="192"/>
        <end position="211"/>
    </location>
</feature>
<evidence type="ECO:0000256" key="7">
    <source>
        <dbReference type="ARBA" id="ARBA00022692"/>
    </source>
</evidence>
<dbReference type="GO" id="GO:0006935">
    <property type="term" value="P:chemotaxis"/>
    <property type="evidence" value="ECO:0007669"/>
    <property type="project" value="UniProtKB-KW"/>
</dbReference>
<comment type="similarity">
    <text evidence="2">Belongs to the MotA family.</text>
</comment>
<evidence type="ECO:0000256" key="10">
    <source>
        <dbReference type="ARBA" id="ARBA00022989"/>
    </source>
</evidence>
<dbReference type="GO" id="GO:0071978">
    <property type="term" value="P:bacterial-type flagellum-dependent swarming motility"/>
    <property type="evidence" value="ECO:0007669"/>
    <property type="project" value="InterPro"/>
</dbReference>
<keyword evidence="3" id="KW-0813">Transport</keyword>
<evidence type="ECO:0000256" key="3">
    <source>
        <dbReference type="ARBA" id="ARBA00022448"/>
    </source>
</evidence>
<protein>
    <submittedName>
        <fullName evidence="16">Flagellar motor stator, MotA</fullName>
    </submittedName>
</protein>
<dbReference type="AlphaFoldDB" id="L9U652"/>
<accession>L9U652</accession>
<dbReference type="PANTHER" id="PTHR30433">
    <property type="entry name" value="CHEMOTAXIS PROTEIN MOTA"/>
    <property type="match status" value="1"/>
</dbReference>
<evidence type="ECO:0000313" key="17">
    <source>
        <dbReference type="Proteomes" id="UP000011651"/>
    </source>
</evidence>
<evidence type="ECO:0000256" key="11">
    <source>
        <dbReference type="ARBA" id="ARBA00023065"/>
    </source>
</evidence>
<keyword evidence="12 13" id="KW-0472">Membrane</keyword>
<evidence type="ECO:0000256" key="9">
    <source>
        <dbReference type="ARBA" id="ARBA00022781"/>
    </source>
</evidence>
<keyword evidence="7 13" id="KW-0812">Transmembrane</keyword>
<evidence type="ECO:0000259" key="15">
    <source>
        <dbReference type="Pfam" id="PF20560"/>
    </source>
</evidence>
<evidence type="ECO:0000256" key="8">
    <source>
        <dbReference type="ARBA" id="ARBA00022779"/>
    </source>
</evidence>
<dbReference type="InterPro" id="IPR002898">
    <property type="entry name" value="MotA_ExbB_proton_chnl"/>
</dbReference>
<dbReference type="EMBL" id="AOPO01000020">
    <property type="protein sequence ID" value="ELY20344.1"/>
    <property type="molecule type" value="Genomic_DNA"/>
</dbReference>
<dbReference type="GO" id="GO:1902600">
    <property type="term" value="P:proton transmembrane transport"/>
    <property type="evidence" value="ECO:0007669"/>
    <property type="project" value="UniProtKB-KW"/>
</dbReference>
<comment type="subcellular location">
    <subcellularLocation>
        <location evidence="1">Cell inner membrane</location>
        <topology evidence="1">Multi-pass membrane protein</topology>
    </subcellularLocation>
</comment>
<evidence type="ECO:0000256" key="12">
    <source>
        <dbReference type="ARBA" id="ARBA00023136"/>
    </source>
</evidence>
<evidence type="ECO:0000259" key="14">
    <source>
        <dbReference type="Pfam" id="PF01618"/>
    </source>
</evidence>
<name>L9U652_9GAMM</name>
<keyword evidence="4" id="KW-1003">Cell membrane</keyword>
<sequence length="307" mass="33718">MAKFWFPNLILNTARILLVLIPLGYVIVLLSVFGGYVLAGGSLGPLYQPLELLIIGGAGVGAFIAANNGKAIKATFKILPRLKRAKKYNKELYMELMALQYKLLSKIRREGMLGIERDIDNPEESPLFQEHPTVLADPHIMNFLTDYLRLMVSGGMEPMEIDELMLHEIEVFEQEAHIPVDAIAKVGDAMPAFGIVAAVMGVVKTLTYADATPTQMGVMIGQALVGTFLGILLGYGFVSPLASYIERQAKEAEKMLQCIRITLLASLHGYAPQLAVEFGRKALFAAERPSFTELEEYVRDAKKAGNA</sequence>
<evidence type="ECO:0000256" key="5">
    <source>
        <dbReference type="ARBA" id="ARBA00022500"/>
    </source>
</evidence>
<evidence type="ECO:0000256" key="1">
    <source>
        <dbReference type="ARBA" id="ARBA00004429"/>
    </source>
</evidence>
<evidence type="ECO:0000256" key="6">
    <source>
        <dbReference type="ARBA" id="ARBA00022519"/>
    </source>
</evidence>
<proteinExistence type="inferred from homology"/>
<dbReference type="Pfam" id="PF20560">
    <property type="entry name" value="MotA_N"/>
    <property type="match status" value="1"/>
</dbReference>
<comment type="caution">
    <text evidence="16">The sequence shown here is derived from an EMBL/GenBank/DDBJ whole genome shotgun (WGS) entry which is preliminary data.</text>
</comment>
<evidence type="ECO:0000313" key="16">
    <source>
        <dbReference type="EMBL" id="ELY20344.1"/>
    </source>
</evidence>
<dbReference type="PROSITE" id="PS01307">
    <property type="entry name" value="MOTA"/>
    <property type="match status" value="1"/>
</dbReference>
<keyword evidence="8" id="KW-0283">Flagellar rotation</keyword>
<keyword evidence="5" id="KW-0145">Chemotaxis</keyword>
<dbReference type="InterPro" id="IPR046786">
    <property type="entry name" value="MotA_N"/>
</dbReference>
<dbReference type="GO" id="GO:0005886">
    <property type="term" value="C:plasma membrane"/>
    <property type="evidence" value="ECO:0007669"/>
    <property type="project" value="UniProtKB-SubCell"/>
</dbReference>
<feature type="transmembrane region" description="Helical" evidence="13">
    <location>
        <begin position="16"/>
        <end position="38"/>
    </location>
</feature>
<keyword evidence="10 13" id="KW-1133">Transmembrane helix</keyword>
<keyword evidence="6" id="KW-0997">Cell inner membrane</keyword>
<feature type="domain" description="MotA/TolQ/ExbB proton channel" evidence="14">
    <location>
        <begin position="142"/>
        <end position="256"/>
    </location>
</feature>
<gene>
    <name evidence="16" type="ORF">HALTITAN_2981</name>
</gene>
<keyword evidence="16" id="KW-0969">Cilium</keyword>
<feature type="transmembrane region" description="Helical" evidence="13">
    <location>
        <begin position="50"/>
        <end position="67"/>
    </location>
</feature>
<keyword evidence="11" id="KW-0406">Ion transport</keyword>
<organism evidence="16 17">
    <name type="scientific">Vreelandella titanicae BH1</name>
    <dbReference type="NCBI Taxonomy" id="1204738"/>
    <lineage>
        <taxon>Bacteria</taxon>
        <taxon>Pseudomonadati</taxon>
        <taxon>Pseudomonadota</taxon>
        <taxon>Gammaproteobacteria</taxon>
        <taxon>Oceanospirillales</taxon>
        <taxon>Halomonadaceae</taxon>
        <taxon>Vreelandella</taxon>
    </lineage>
</organism>
<dbReference type="NCBIfam" id="TIGR03818">
    <property type="entry name" value="MotA1"/>
    <property type="match status" value="1"/>
</dbReference>
<keyword evidence="9" id="KW-0375">Hydrogen ion transport</keyword>
<dbReference type="InterPro" id="IPR047055">
    <property type="entry name" value="MotA-like"/>
</dbReference>
<dbReference type="PATRIC" id="fig|1204738.3.peg.4482"/>
<evidence type="ECO:0000256" key="2">
    <source>
        <dbReference type="ARBA" id="ARBA00008038"/>
    </source>
</evidence>
<dbReference type="Pfam" id="PF01618">
    <property type="entry name" value="MotA_ExbB"/>
    <property type="match status" value="1"/>
</dbReference>
<keyword evidence="16" id="KW-0282">Flagellum</keyword>
<evidence type="ECO:0000256" key="13">
    <source>
        <dbReference type="SAM" id="Phobius"/>
    </source>
</evidence>
<dbReference type="InterPro" id="IPR000540">
    <property type="entry name" value="Flag_MotA_CS"/>
</dbReference>
<evidence type="ECO:0000256" key="4">
    <source>
        <dbReference type="ARBA" id="ARBA00022475"/>
    </source>
</evidence>
<dbReference type="Proteomes" id="UP000011651">
    <property type="component" value="Unassembled WGS sequence"/>
</dbReference>
<reference evidence="16 17" key="1">
    <citation type="journal article" date="2013" name="Genome Announc.">
        <title>Draft Genome of the Marine Gammaproteobacterium Halomonas titanicae.</title>
        <authorList>
            <person name="Sanchez-Porro C."/>
            <person name="de la Haba R.R."/>
            <person name="Cruz-Hernandez N."/>
            <person name="Gonzalez J.M."/>
            <person name="Reyes-Guirao C."/>
            <person name="Navarro-Sampedro L."/>
            <person name="Carballo M."/>
            <person name="Ventosa A."/>
        </authorList>
    </citation>
    <scope>NUCLEOTIDE SEQUENCE [LARGE SCALE GENOMIC DNA]</scope>
    <source>
        <strain evidence="16 17">BH1</strain>
    </source>
</reference>
<dbReference type="InterPro" id="IPR022522">
    <property type="entry name" value="Flagellar_motor_stator_MotA"/>
</dbReference>
<keyword evidence="16" id="KW-0966">Cell projection</keyword>
<feature type="transmembrane region" description="Helical" evidence="13">
    <location>
        <begin position="223"/>
        <end position="245"/>
    </location>
</feature>
<feature type="domain" description="Motility protein A N-terminal" evidence="15">
    <location>
        <begin position="23"/>
        <end position="111"/>
    </location>
</feature>
<dbReference type="PANTHER" id="PTHR30433:SF4">
    <property type="entry name" value="MOTILITY PROTEIN A"/>
    <property type="match status" value="1"/>
</dbReference>